<evidence type="ECO:0000259" key="3">
    <source>
        <dbReference type="Pfam" id="PF01494"/>
    </source>
</evidence>
<evidence type="ECO:0000256" key="2">
    <source>
        <dbReference type="ARBA" id="ARBA00023027"/>
    </source>
</evidence>
<evidence type="ECO:0000256" key="1">
    <source>
        <dbReference type="ARBA" id="ARBA00023002"/>
    </source>
</evidence>
<evidence type="ECO:0000313" key="4">
    <source>
        <dbReference type="EMBL" id="MBW0129489.1"/>
    </source>
</evidence>
<dbReference type="GO" id="GO:0004497">
    <property type="term" value="F:monooxygenase activity"/>
    <property type="evidence" value="ECO:0007669"/>
    <property type="project" value="UniProtKB-KW"/>
</dbReference>
<dbReference type="RefSeq" id="WP_218589481.1">
    <property type="nucleotide sequence ID" value="NZ_JADQDE010000198.1"/>
</dbReference>
<gene>
    <name evidence="4" type="ORF">I4I82_17650</name>
</gene>
<comment type="caution">
    <text evidence="4">The sequence shown here is derived from an EMBL/GenBank/DDBJ whole genome shotgun (WGS) entry which is preliminary data.</text>
</comment>
<dbReference type="PANTHER" id="PTHR43476">
    <property type="entry name" value="3-(3-HYDROXY-PHENYL)PROPIONATE/3-HYDROXYCINNAMIC ACID HYDROXYLASE"/>
    <property type="match status" value="1"/>
</dbReference>
<keyword evidence="4" id="KW-0503">Monooxygenase</keyword>
<dbReference type="PANTHER" id="PTHR43476:SF4">
    <property type="entry name" value="BLR0106 PROTEIN"/>
    <property type="match status" value="1"/>
</dbReference>
<protein>
    <submittedName>
        <fullName evidence="4">FAD-dependent monooxygenase</fullName>
    </submittedName>
</protein>
<name>A0ABS6UB72_9PSEU</name>
<reference evidence="4 5" key="1">
    <citation type="submission" date="2020-11" db="EMBL/GenBank/DDBJ databases">
        <title>Pseudonocardia abyssalis sp. nov. and Pseudonocardia oceani sp. nov., description and phylogenomic analysis of two novel actinomycetes isolated from the deep Southern Ocean.</title>
        <authorList>
            <person name="Parra J."/>
        </authorList>
    </citation>
    <scope>NUCLEOTIDE SEQUENCE [LARGE SCALE GENOMIC DNA]</scope>
    <source>
        <strain evidence="5">KRD185</strain>
    </source>
</reference>
<keyword evidence="1" id="KW-0560">Oxidoreductase</keyword>
<keyword evidence="5" id="KW-1185">Reference proteome</keyword>
<feature type="domain" description="FAD-binding" evidence="3">
    <location>
        <begin position="3"/>
        <end position="325"/>
    </location>
</feature>
<organism evidence="4 5">
    <name type="scientific">Pseudonocardia oceani</name>
    <dbReference type="NCBI Taxonomy" id="2792013"/>
    <lineage>
        <taxon>Bacteria</taxon>
        <taxon>Bacillati</taxon>
        <taxon>Actinomycetota</taxon>
        <taxon>Actinomycetes</taxon>
        <taxon>Pseudonocardiales</taxon>
        <taxon>Pseudonocardiaceae</taxon>
        <taxon>Pseudonocardia</taxon>
    </lineage>
</organism>
<dbReference type="Proteomes" id="UP000694300">
    <property type="component" value="Unassembled WGS sequence"/>
</dbReference>
<dbReference type="Pfam" id="PF01494">
    <property type="entry name" value="FAD_binding_3"/>
    <property type="match status" value="1"/>
</dbReference>
<keyword evidence="2" id="KW-0520">NAD</keyword>
<dbReference type="EMBL" id="JADQDF010000001">
    <property type="protein sequence ID" value="MBW0129489.1"/>
    <property type="molecule type" value="Genomic_DNA"/>
</dbReference>
<dbReference type="InterPro" id="IPR050631">
    <property type="entry name" value="PheA/TfdB_FAD_monoxygenase"/>
</dbReference>
<evidence type="ECO:0000313" key="5">
    <source>
        <dbReference type="Proteomes" id="UP000694300"/>
    </source>
</evidence>
<dbReference type="InterPro" id="IPR002938">
    <property type="entry name" value="FAD-bd"/>
</dbReference>
<accession>A0ABS6UB72</accession>
<sequence length="506" mass="54760">MRRVAVVGGGPGGLYAARLLRLADPHAEVTVYEQGLPETTFGFGVALGARTQRNLEVADPDSLRDILAASHPHDMSMRVGDDVARVPGGRLVAIARTELLAVLTRHAEKAGVDLRYGERVDARDVDADVVVVADGVNSATRTALAAELGERVEVGRGLYLWAGTGFALDEAVFAPARTPHGTFVAHAYPYAPDRSTFLVEVDQDTWRRAGFDATTAATAPEDSDEEALGYLTDAFAEHLGGHRLIGNRTRWLRFRTVTCDRWSHGGLVLLGDAAHTAHYSVGSGTKLAMEDAIALCSALTAEDDRDRAFSRYQAERKPAVTRMQQIARRSQWWWDSFPARTHLPVDQLTVAYMTRAGNVSLERFAASSPEVTRRGLAQYADVAPQEVDLAAPVPWTVARPHRDLPGRLVDRTSFAEGALVEVDAVPDDPWGPAADALVRRLSQDGRTAWLTGTVDRAGLLTRLDIAERLRLRGQRVVTEGPPELLPDLAAGLAAGRTDLIALGGNP</sequence>
<proteinExistence type="predicted"/>